<comment type="caution">
    <text evidence="1">The sequence shown here is derived from an EMBL/GenBank/DDBJ whole genome shotgun (WGS) entry which is preliminary data.</text>
</comment>
<accession>A0A423J7I4</accession>
<evidence type="ECO:0000313" key="2">
    <source>
        <dbReference type="Proteomes" id="UP000286351"/>
    </source>
</evidence>
<dbReference type="AlphaFoldDB" id="A0A423J7I4"/>
<gene>
    <name evidence="1" type="ORF">BK664_24300</name>
</gene>
<organism evidence="1 2">
    <name type="scientific">Pseudomonas brassicacearum</name>
    <dbReference type="NCBI Taxonomy" id="930166"/>
    <lineage>
        <taxon>Bacteria</taxon>
        <taxon>Pseudomonadati</taxon>
        <taxon>Pseudomonadota</taxon>
        <taxon>Gammaproteobacteria</taxon>
        <taxon>Pseudomonadales</taxon>
        <taxon>Pseudomonadaceae</taxon>
        <taxon>Pseudomonas</taxon>
    </lineage>
</organism>
<evidence type="ECO:0000313" key="1">
    <source>
        <dbReference type="EMBL" id="RON33624.1"/>
    </source>
</evidence>
<name>A0A423J7I4_9PSED</name>
<reference evidence="1 2" key="1">
    <citation type="submission" date="2016-10" db="EMBL/GenBank/DDBJ databases">
        <title>Comparative genome analysis of multiple Pseudomonas spp. focuses on biocontrol and plant growth promoting traits.</title>
        <authorList>
            <person name="Tao X.-Y."/>
            <person name="Taylor C.G."/>
        </authorList>
    </citation>
    <scope>NUCLEOTIDE SEQUENCE [LARGE SCALE GENOMIC DNA]</scope>
    <source>
        <strain evidence="1 2">38D4</strain>
    </source>
</reference>
<dbReference type="Proteomes" id="UP000286351">
    <property type="component" value="Unassembled WGS sequence"/>
</dbReference>
<protein>
    <submittedName>
        <fullName evidence="1">Uncharacterized protein</fullName>
    </submittedName>
</protein>
<dbReference type="EMBL" id="MOBO01000026">
    <property type="protein sequence ID" value="RON33624.1"/>
    <property type="molecule type" value="Genomic_DNA"/>
</dbReference>
<proteinExistence type="predicted"/>
<sequence length="100" mass="10275">MLGRGEVTDYPLGADLYPFCAKRFFAGAKLARDGIVSDDINGECTGIIASKLAPTVTSAGLKIYVQSLPPVGASLLAMASCQATTIVNVPASSRASSLPQ</sequence>